<sequence>MEWVELFLGIGDKVKKCRTVYALKQASFSKFGISQHYLSMIESQKRQPTLEMIDQIYDAFYILTNGEIKNLYTKETFRYTEEEQAFAYLTKKCQTERIPLHYHESLKIAQQFNLCDLLYRLNVGMGEYYQSILQYEVSTNYFMKAIHVANGIHCNLAYCYHQLGHNMKETDNYKVALMYYSLAAQYTDDKMTAYYYRLRYNMALINLELEKYAEGLEEIESILIQCQDSETLAGTLMLKYYAFIKMKRYQEAYELIIDFINREKYEYYKGMAYHNLGGVLMLNQNYEEALVTVQKAIKIRKTLFQRQLSRLLEGKIYFLLDQYEEAKQCFLESKEEIMEGGNQRYVKEWYEFSLKLAYSMSDKSQLSMLLGEMRDLVKKGCLSEAFLNGLKLELIRWYCQSECDELDEMKRDCLTMISI</sequence>
<dbReference type="RefSeq" id="WP_129821415.1">
    <property type="nucleotide sequence ID" value="NZ_RCYV01000007.1"/>
</dbReference>
<evidence type="ECO:0000313" key="1">
    <source>
        <dbReference type="EMBL" id="MTL93309.1"/>
    </source>
</evidence>
<gene>
    <name evidence="1" type="ORF">GMA64_02090</name>
</gene>
<dbReference type="Pfam" id="PF13181">
    <property type="entry name" value="TPR_8"/>
    <property type="match status" value="2"/>
</dbReference>
<dbReference type="InterPro" id="IPR019734">
    <property type="entry name" value="TPR_rpt"/>
</dbReference>
<dbReference type="EMBL" id="WMQV01000003">
    <property type="protein sequence ID" value="MTL93309.1"/>
    <property type="molecule type" value="Genomic_DNA"/>
</dbReference>
<dbReference type="Gene3D" id="1.25.40.10">
    <property type="entry name" value="Tetratricopeptide repeat domain"/>
    <property type="match status" value="2"/>
</dbReference>
<dbReference type="SUPFAM" id="SSF48452">
    <property type="entry name" value="TPR-like"/>
    <property type="match status" value="1"/>
</dbReference>
<dbReference type="GO" id="GO:0003677">
    <property type="term" value="F:DNA binding"/>
    <property type="evidence" value="ECO:0007669"/>
    <property type="project" value="InterPro"/>
</dbReference>
<name>A0A6I3NH50_9FIRM</name>
<proteinExistence type="predicted"/>
<dbReference type="SUPFAM" id="SSF47413">
    <property type="entry name" value="lambda repressor-like DNA-binding domains"/>
    <property type="match status" value="1"/>
</dbReference>
<dbReference type="CDD" id="cd00093">
    <property type="entry name" value="HTH_XRE"/>
    <property type="match status" value="1"/>
</dbReference>
<dbReference type="InterPro" id="IPR001387">
    <property type="entry name" value="Cro/C1-type_HTH"/>
</dbReference>
<reference evidence="1" key="1">
    <citation type="journal article" date="2019" name="Nat. Med.">
        <title>A library of human gut bacterial isolates paired with longitudinal multiomics data enables mechanistic microbiome research.</title>
        <authorList>
            <person name="Poyet M."/>
            <person name="Groussin M."/>
            <person name="Gibbons S.M."/>
            <person name="Avila-Pacheco J."/>
            <person name="Jiang X."/>
            <person name="Kearney S.M."/>
            <person name="Perrotta A.R."/>
            <person name="Berdy B."/>
            <person name="Zhao S."/>
            <person name="Lieberman T.D."/>
            <person name="Swanson P.K."/>
            <person name="Smith M."/>
            <person name="Roesemann S."/>
            <person name="Alexander J.E."/>
            <person name="Rich S.A."/>
            <person name="Livny J."/>
            <person name="Vlamakis H."/>
            <person name="Clish C."/>
            <person name="Bullock K."/>
            <person name="Deik A."/>
            <person name="Scott J."/>
            <person name="Pierce K.A."/>
            <person name="Xavier R.J."/>
            <person name="Alm E.J."/>
        </authorList>
    </citation>
    <scope>NUCLEOTIDE SEQUENCE</scope>
    <source>
        <strain evidence="1">BIOML-A179</strain>
    </source>
</reference>
<comment type="caution">
    <text evidence="1">The sequence shown here is derived from an EMBL/GenBank/DDBJ whole genome shotgun (WGS) entry which is preliminary data.</text>
</comment>
<protein>
    <submittedName>
        <fullName evidence="1">XRE family transcriptional regulator</fullName>
    </submittedName>
</protein>
<organism evidence="1">
    <name type="scientific">Turicibacter sanguinis</name>
    <dbReference type="NCBI Taxonomy" id="154288"/>
    <lineage>
        <taxon>Bacteria</taxon>
        <taxon>Bacillati</taxon>
        <taxon>Bacillota</taxon>
        <taxon>Erysipelotrichia</taxon>
        <taxon>Erysipelotrichales</taxon>
        <taxon>Turicibacteraceae</taxon>
        <taxon>Turicibacter</taxon>
    </lineage>
</organism>
<accession>A0A6I3NH50</accession>
<dbReference type="PROSITE" id="PS50943">
    <property type="entry name" value="HTH_CROC1"/>
    <property type="match status" value="1"/>
</dbReference>
<dbReference type="InterPro" id="IPR010982">
    <property type="entry name" value="Lambda_DNA-bd_dom_sf"/>
</dbReference>
<dbReference type="SMART" id="SM00028">
    <property type="entry name" value="TPR"/>
    <property type="match status" value="2"/>
</dbReference>
<dbReference type="Gene3D" id="1.10.260.40">
    <property type="entry name" value="lambda repressor-like DNA-binding domains"/>
    <property type="match status" value="1"/>
</dbReference>
<dbReference type="InterPro" id="IPR011990">
    <property type="entry name" value="TPR-like_helical_dom_sf"/>
</dbReference>
<dbReference type="PROSITE" id="PS50005">
    <property type="entry name" value="TPR"/>
    <property type="match status" value="1"/>
</dbReference>
<dbReference type="AlphaFoldDB" id="A0A6I3NH50"/>